<evidence type="ECO:0000256" key="3">
    <source>
        <dbReference type="ARBA" id="ARBA00022692"/>
    </source>
</evidence>
<dbReference type="GeneID" id="67369282"/>
<keyword evidence="4 6" id="KW-1133">Transmembrane helix</keyword>
<dbReference type="KEGG" id="mhaq:WC39_07880"/>
<dbReference type="GO" id="GO:0005886">
    <property type="term" value="C:plasma membrane"/>
    <property type="evidence" value="ECO:0007669"/>
    <property type="project" value="UniProtKB-SubCell"/>
</dbReference>
<evidence type="ECO:0000313" key="10">
    <source>
        <dbReference type="Proteomes" id="UP000254031"/>
    </source>
</evidence>
<reference evidence="7 10" key="1">
    <citation type="submission" date="2018-06" db="EMBL/GenBank/DDBJ databases">
        <authorList>
            <consortium name="Pathogen Informatics"/>
            <person name="Doyle S."/>
        </authorList>
    </citation>
    <scope>NUCLEOTIDE SEQUENCE [LARGE SCALE GENOMIC DNA]</scope>
    <source>
        <strain evidence="7 10">NCTC9380</strain>
    </source>
</reference>
<accession>A0A249A0A5</accession>
<keyword evidence="5 6" id="KW-0472">Membrane</keyword>
<dbReference type="EMBL" id="VAJB01000027">
    <property type="protein sequence ID" value="TRB73318.1"/>
    <property type="molecule type" value="Genomic_DNA"/>
</dbReference>
<dbReference type="Proteomes" id="UP000254031">
    <property type="component" value="Unassembled WGS sequence"/>
</dbReference>
<keyword evidence="12" id="KW-1185">Reference proteome</keyword>
<evidence type="ECO:0000313" key="9">
    <source>
        <dbReference type="EMBL" id="TRB73318.1"/>
    </source>
</evidence>
<proteinExistence type="predicted"/>
<sequence length="121" mass="13580">MLSTLLRMVASLALLFVMLYLGKLIVYLFPIGIPDSILGMLILFGCLVIGIVKVEWVIPSAKPLTRYITLFFLPICVELIEHLELLRQNLNTFVLATALSTLVSVVAIGVFAQWIFHYKRG</sequence>
<name>A0A249A0A5_MANHA</name>
<reference evidence="11 12" key="2">
    <citation type="journal article" date="2019" name="Vet. Microbiol.">
        <title>Genetic characterization of susceptible and multi-drug resistant Mannheimia haemolytica isolated from high-risk stocker calves prior to and after antimicrobial metaphylaxis.</title>
        <authorList>
            <person name="Snyder E.R."/>
            <person name="Alvarez-Narvaez S."/>
            <person name="Credille B.C."/>
        </authorList>
    </citation>
    <scope>NUCLEOTIDE SEQUENCE [LARGE SCALE GENOMIC DNA]</scope>
    <source>
        <strain evidence="9 11">UGA-R5-128-1</strain>
        <strain evidence="8 12">UGA-R7-163-1</strain>
    </source>
</reference>
<evidence type="ECO:0000256" key="5">
    <source>
        <dbReference type="ARBA" id="ARBA00023136"/>
    </source>
</evidence>
<dbReference type="KEGG" id="mhay:VK67_07880"/>
<keyword evidence="2" id="KW-1003">Cell membrane</keyword>
<evidence type="ECO:0000256" key="1">
    <source>
        <dbReference type="ARBA" id="ARBA00004651"/>
    </source>
</evidence>
<dbReference type="GO" id="GO:0016787">
    <property type="term" value="F:hydrolase activity"/>
    <property type="evidence" value="ECO:0007669"/>
    <property type="project" value="UniProtKB-KW"/>
</dbReference>
<organism evidence="9 11">
    <name type="scientific">Mannheimia haemolytica</name>
    <name type="common">Pasteurella haemolytica</name>
    <dbReference type="NCBI Taxonomy" id="75985"/>
    <lineage>
        <taxon>Bacteria</taxon>
        <taxon>Pseudomonadati</taxon>
        <taxon>Pseudomonadota</taxon>
        <taxon>Gammaproteobacteria</taxon>
        <taxon>Pasteurellales</taxon>
        <taxon>Pasteurellaceae</taxon>
        <taxon>Mannheimia</taxon>
    </lineage>
</organism>
<evidence type="ECO:0000313" key="12">
    <source>
        <dbReference type="Proteomes" id="UP000318394"/>
    </source>
</evidence>
<dbReference type="Pfam" id="PF03788">
    <property type="entry name" value="LrgA"/>
    <property type="match status" value="1"/>
</dbReference>
<dbReference type="AlphaFoldDB" id="A0A249A0A5"/>
<dbReference type="RefSeq" id="WP_006250186.1">
    <property type="nucleotide sequence ID" value="NZ_CP011098.1"/>
</dbReference>
<dbReference type="EMBL" id="VAJI01000028">
    <property type="protein sequence ID" value="TRB35543.1"/>
    <property type="molecule type" value="Genomic_DNA"/>
</dbReference>
<keyword evidence="9" id="KW-0378">Hydrolase</keyword>
<dbReference type="InterPro" id="IPR005538">
    <property type="entry name" value="LrgA/CidA"/>
</dbReference>
<evidence type="ECO:0000313" key="8">
    <source>
        <dbReference type="EMBL" id="TRB35543.1"/>
    </source>
</evidence>
<dbReference type="PANTHER" id="PTHR33931">
    <property type="entry name" value="HOLIN-LIKE PROTEIN CIDA-RELATED"/>
    <property type="match status" value="1"/>
</dbReference>
<feature type="transmembrane region" description="Helical" evidence="6">
    <location>
        <begin position="92"/>
        <end position="116"/>
    </location>
</feature>
<evidence type="ECO:0000313" key="7">
    <source>
        <dbReference type="EMBL" id="STY65329.1"/>
    </source>
</evidence>
<dbReference type="OrthoDB" id="385012at2"/>
<feature type="transmembrane region" description="Helical" evidence="6">
    <location>
        <begin position="36"/>
        <end position="58"/>
    </location>
</feature>
<comment type="subcellular location">
    <subcellularLocation>
        <location evidence="1">Cell membrane</location>
        <topology evidence="1">Multi-pass membrane protein</topology>
    </subcellularLocation>
</comment>
<dbReference type="Proteomes" id="UP000315164">
    <property type="component" value="Unassembled WGS sequence"/>
</dbReference>
<evidence type="ECO:0000313" key="11">
    <source>
        <dbReference type="Proteomes" id="UP000315164"/>
    </source>
</evidence>
<evidence type="ECO:0000256" key="4">
    <source>
        <dbReference type="ARBA" id="ARBA00022989"/>
    </source>
</evidence>
<evidence type="ECO:0000256" key="2">
    <source>
        <dbReference type="ARBA" id="ARBA00022475"/>
    </source>
</evidence>
<dbReference type="Proteomes" id="UP000318394">
    <property type="component" value="Unassembled WGS sequence"/>
</dbReference>
<dbReference type="PANTHER" id="PTHR33931:SF5">
    <property type="entry name" value="UPF0299 MEMBRANE PROTEIN YOHJ"/>
    <property type="match status" value="1"/>
</dbReference>
<gene>
    <name evidence="7" type="primary">yohJ</name>
    <name evidence="9" type="ORF">FEA53_10720</name>
    <name evidence="8" type="ORF">FEB89_10825</name>
    <name evidence="7" type="ORF">NCTC9380_00592</name>
</gene>
<protein>
    <submittedName>
        <fullName evidence="7">Effector of murein hydrolase LrgA</fullName>
    </submittedName>
    <submittedName>
        <fullName evidence="9">Murein hydrolase transporter LrgA</fullName>
    </submittedName>
</protein>
<dbReference type="EMBL" id="UGPL01000006">
    <property type="protein sequence ID" value="STY65329.1"/>
    <property type="molecule type" value="Genomic_DNA"/>
</dbReference>
<evidence type="ECO:0000256" key="6">
    <source>
        <dbReference type="SAM" id="Phobius"/>
    </source>
</evidence>
<feature type="transmembrane region" description="Helical" evidence="6">
    <location>
        <begin position="6"/>
        <end position="29"/>
    </location>
</feature>
<keyword evidence="3 6" id="KW-0812">Transmembrane</keyword>